<dbReference type="RefSeq" id="WP_376918480.1">
    <property type="nucleotide sequence ID" value="NZ_JBHRSW010000004.1"/>
</dbReference>
<keyword evidence="3" id="KW-1185">Reference proteome</keyword>
<gene>
    <name evidence="2" type="ORF">ACFOHL_01785</name>
</gene>
<dbReference type="Pfam" id="PF07615">
    <property type="entry name" value="Ykof"/>
    <property type="match status" value="1"/>
</dbReference>
<dbReference type="InterPro" id="IPR029756">
    <property type="entry name" value="MTH1187/YkoF-like"/>
</dbReference>
<reference evidence="3" key="1">
    <citation type="journal article" date="2019" name="Int. J. Syst. Evol. Microbiol.">
        <title>The Global Catalogue of Microorganisms (GCM) 10K type strain sequencing project: providing services to taxonomists for standard genome sequencing and annotation.</title>
        <authorList>
            <consortium name="The Broad Institute Genomics Platform"/>
            <consortium name="The Broad Institute Genome Sequencing Center for Infectious Disease"/>
            <person name="Wu L."/>
            <person name="Ma J."/>
        </authorList>
    </citation>
    <scope>NUCLEOTIDE SEQUENCE [LARGE SCALE GENOMIC DNA]</scope>
    <source>
        <strain evidence="3">KCTC 52473</strain>
    </source>
</reference>
<comment type="caution">
    <text evidence="2">The sequence shown here is derived from an EMBL/GenBank/DDBJ whole genome shotgun (WGS) entry which is preliminary data.</text>
</comment>
<sequence>MKLAVEITLYPLDNAYIGFIQDFIARLNEEPDLYVNTTHTCTLVSGDYDQVMHVLHREFKTTYQQVGQAAFVCKFLNADNMDIS</sequence>
<protein>
    <submittedName>
        <fullName evidence="2">YkoF family thiamine/hydroxymethylpyrimidine-binding protein</fullName>
    </submittedName>
</protein>
<proteinExistence type="predicted"/>
<evidence type="ECO:0000313" key="2">
    <source>
        <dbReference type="EMBL" id="MFC3120343.1"/>
    </source>
</evidence>
<dbReference type="SUPFAM" id="SSF89957">
    <property type="entry name" value="MTH1187/YkoF-like"/>
    <property type="match status" value="1"/>
</dbReference>
<dbReference type="Gene3D" id="3.30.70.930">
    <property type="match status" value="1"/>
</dbReference>
<name>A0ABV7FKR1_9ALTE</name>
<evidence type="ECO:0000313" key="3">
    <source>
        <dbReference type="Proteomes" id="UP001595478"/>
    </source>
</evidence>
<accession>A0ABV7FKR1</accession>
<feature type="domain" description="Thiamin/hydroxymethyl pyrimidine-binding YkoF putative" evidence="1">
    <location>
        <begin position="5"/>
        <end position="67"/>
    </location>
</feature>
<dbReference type="InterPro" id="IPR011522">
    <property type="entry name" value="Thiamin/HMP-bd_put_YkoF"/>
</dbReference>
<organism evidence="2 3">
    <name type="scientific">Agaribacter flavus</name>
    <dbReference type="NCBI Taxonomy" id="1902781"/>
    <lineage>
        <taxon>Bacteria</taxon>
        <taxon>Pseudomonadati</taxon>
        <taxon>Pseudomonadota</taxon>
        <taxon>Gammaproteobacteria</taxon>
        <taxon>Alteromonadales</taxon>
        <taxon>Alteromonadaceae</taxon>
        <taxon>Agaribacter</taxon>
    </lineage>
</organism>
<dbReference type="Proteomes" id="UP001595478">
    <property type="component" value="Unassembled WGS sequence"/>
</dbReference>
<evidence type="ECO:0000259" key="1">
    <source>
        <dbReference type="Pfam" id="PF07615"/>
    </source>
</evidence>
<dbReference type="EMBL" id="JBHRSW010000004">
    <property type="protein sequence ID" value="MFC3120343.1"/>
    <property type="molecule type" value="Genomic_DNA"/>
</dbReference>